<dbReference type="EMBL" id="NMUH01007821">
    <property type="protein sequence ID" value="MQM17881.1"/>
    <property type="molecule type" value="Genomic_DNA"/>
</dbReference>
<feature type="region of interest" description="Disordered" evidence="1">
    <location>
        <begin position="1"/>
        <end position="41"/>
    </location>
</feature>
<name>A0A843XF62_COLES</name>
<sequence>MDQQRRGNRGRGRQDDPGSLAAGAGQRSQGDTSRGSRRRRERRWRWANGGIWQQVAFRRTAVFVFQLLQIWLQNLAQFDQEEGAMIYHYDVNVRPEDLPLGSAAPEVSQNDLSTVKAELFRLYAAQFPDRVVAYDGERSLLSPGVLPERDFRVAVHGRVFHVSLKLLKQLVPSLRSGMRADAKVSCDVTPTHLWSEVQGRSYHFTV</sequence>
<gene>
    <name evidence="2" type="ORF">Taro_050862</name>
</gene>
<comment type="caution">
    <text evidence="2">The sequence shown here is derived from an EMBL/GenBank/DDBJ whole genome shotgun (WGS) entry which is preliminary data.</text>
</comment>
<keyword evidence="3" id="KW-1185">Reference proteome</keyword>
<reference evidence="2" key="1">
    <citation type="submission" date="2017-07" db="EMBL/GenBank/DDBJ databases">
        <title>Taro Niue Genome Assembly and Annotation.</title>
        <authorList>
            <person name="Atibalentja N."/>
            <person name="Keating K."/>
            <person name="Fields C.J."/>
        </authorList>
    </citation>
    <scope>NUCLEOTIDE SEQUENCE</scope>
    <source>
        <strain evidence="2">Niue_2</strain>
        <tissue evidence="2">Leaf</tissue>
    </source>
</reference>
<organism evidence="2 3">
    <name type="scientific">Colocasia esculenta</name>
    <name type="common">Wild taro</name>
    <name type="synonym">Arum esculentum</name>
    <dbReference type="NCBI Taxonomy" id="4460"/>
    <lineage>
        <taxon>Eukaryota</taxon>
        <taxon>Viridiplantae</taxon>
        <taxon>Streptophyta</taxon>
        <taxon>Embryophyta</taxon>
        <taxon>Tracheophyta</taxon>
        <taxon>Spermatophyta</taxon>
        <taxon>Magnoliopsida</taxon>
        <taxon>Liliopsida</taxon>
        <taxon>Araceae</taxon>
        <taxon>Aroideae</taxon>
        <taxon>Colocasieae</taxon>
        <taxon>Colocasia</taxon>
    </lineage>
</organism>
<dbReference type="AlphaFoldDB" id="A0A843XF62"/>
<feature type="compositionally biased region" description="Basic residues" evidence="1">
    <location>
        <begin position="1"/>
        <end position="11"/>
    </location>
</feature>
<evidence type="ECO:0000256" key="1">
    <source>
        <dbReference type="SAM" id="MobiDB-lite"/>
    </source>
</evidence>
<evidence type="ECO:0000313" key="2">
    <source>
        <dbReference type="EMBL" id="MQM17881.1"/>
    </source>
</evidence>
<dbReference type="OrthoDB" id="1747533at2759"/>
<proteinExistence type="predicted"/>
<evidence type="ECO:0000313" key="3">
    <source>
        <dbReference type="Proteomes" id="UP000652761"/>
    </source>
</evidence>
<dbReference type="Proteomes" id="UP000652761">
    <property type="component" value="Unassembled WGS sequence"/>
</dbReference>
<protein>
    <submittedName>
        <fullName evidence="2">Uncharacterized protein</fullName>
    </submittedName>
</protein>
<accession>A0A843XF62</accession>